<feature type="compositionally biased region" description="Basic residues" evidence="1">
    <location>
        <begin position="337"/>
        <end position="347"/>
    </location>
</feature>
<name>A0A9N8HB33_9STRA</name>
<dbReference type="PANTHER" id="PTHR46361">
    <property type="entry name" value="ELECTRON CARRIER/ PROTEIN DISULFIDE OXIDOREDUCTASE"/>
    <property type="match status" value="1"/>
</dbReference>
<feature type="region of interest" description="Disordered" evidence="1">
    <location>
        <begin position="1013"/>
        <end position="1105"/>
    </location>
</feature>
<evidence type="ECO:0000313" key="5">
    <source>
        <dbReference type="Proteomes" id="UP001153069"/>
    </source>
</evidence>
<feature type="compositionally biased region" description="Basic and acidic residues" evidence="1">
    <location>
        <begin position="297"/>
        <end position="307"/>
    </location>
</feature>
<dbReference type="InterPro" id="IPR013897">
    <property type="entry name" value="Duc1"/>
</dbReference>
<accession>A0A9N8HB33</accession>
<feature type="region of interest" description="Disordered" evidence="1">
    <location>
        <begin position="84"/>
        <end position="108"/>
    </location>
</feature>
<feature type="compositionally biased region" description="Low complexity" evidence="1">
    <location>
        <begin position="1757"/>
        <end position="1796"/>
    </location>
</feature>
<dbReference type="PANTHER" id="PTHR46361:SF3">
    <property type="entry name" value="ELECTRON CARRIER_ PROTEIN DISULFIDE OXIDOREDUCTASE"/>
    <property type="match status" value="1"/>
</dbReference>
<feature type="region of interest" description="Disordered" evidence="1">
    <location>
        <begin position="48"/>
        <end position="69"/>
    </location>
</feature>
<feature type="region of interest" description="Disordered" evidence="1">
    <location>
        <begin position="1191"/>
        <end position="1217"/>
    </location>
</feature>
<dbReference type="EMBL" id="CAICTM010000345">
    <property type="protein sequence ID" value="CAB9508403.1"/>
    <property type="molecule type" value="Genomic_DNA"/>
</dbReference>
<feature type="domain" description="DUF547" evidence="2">
    <location>
        <begin position="1541"/>
        <end position="1668"/>
    </location>
</feature>
<dbReference type="Pfam" id="PF08588">
    <property type="entry name" value="Duc1"/>
    <property type="match status" value="1"/>
</dbReference>
<evidence type="ECO:0008006" key="6">
    <source>
        <dbReference type="Google" id="ProtNLM"/>
    </source>
</evidence>
<feature type="region of interest" description="Disordered" evidence="1">
    <location>
        <begin position="1745"/>
        <end position="1796"/>
    </location>
</feature>
<protein>
    <recommendedName>
        <fullName evidence="6">DUF547 domain-containing protein</fullName>
    </recommendedName>
</protein>
<feature type="compositionally biased region" description="Polar residues" evidence="1">
    <location>
        <begin position="1043"/>
        <end position="1061"/>
    </location>
</feature>
<feature type="region of interest" description="Disordered" evidence="1">
    <location>
        <begin position="124"/>
        <end position="145"/>
    </location>
</feature>
<sequence length="1796" mass="196509">MSNSDLNGSGISLEDVIASTSGSKKPSKTRKVIAASVSVAKRPLRTVGRMVSKRKHSIHAQGYGSIEEGDEALDDEEEDLIDVAQDDDDDNSGPAAADGGIPEVIGPQQRGSFMERVNSYRSGVAGSGSAEMGGSTTTPRRGSLTGALRSAVGGSGGDAATAAGELPLVGDQRDWVVFRLERYLRQITLVLAAFIVGSFKAEWRVFVWKALEYALVAWGTCGVLWFMAMTSTPPTTAGVRPRQLFAGRRLAPRGGAATPDTTAGKKSKIETVTTDPGSAGGEAATVKTGDSTGPYIDDDRPKARGVEPRAGAANDDELAILLPEKAQTQVDEVDTSKKKRSKRTPKKKPSDDGGEAPSTQGAVMPHAALNPFYTIDTTTGERVIPNSSSPHSISNDWFDMTMMVLIRTPDVDDPAHPKGNEENEAVCNYMRDKQRRFEFQYQLKLKKLPENQKIYFAAELEEPVKMGIIQRAFVGAAMAFIKSTNNSFHYSMAGSKEDPDGRWEKPHMSFPVEMSMDRVVVTKAGDAPPTLGDVIYEDPESIKARKKGGPVDWNLEDTYTMALWTAYVDFLEWKVINLPGIRPFELNKVIGPQPILLTLYLIPVDRSAEKHYRRDITQVVELELCNTDTGLLGEFARKWAAKQKNQPITPRSEDTHSTAGELLGDETEYDAADAATAAELGEGMYLRSGDSVVLRESGADNDENENPCFVTNGAGFAVLAEGVSSASTIVMQKARRKSVRSRARSELIKSGDTVSVRLVTKGRNRDETEIRYLSIHRGWWLKWVSTPPKKNGFFTIFTHETEFADHDNDELPSSETQSQYLTFGGSFWLRHKRWSQYSVGSSSEGSATYGGRVLGLFQPLKGASQGGAEMSYNSDDEDLSLTDGKGKRRWMKPLQLRAYEASQASMASVPGLAKIGSEEQPSEEPQSGERPKLVFSNEDSRLDVPAWVEVMNRTERIRQLAYAVRVEPSSNSSSEESVSTLEPLCKPFVRLRTGRDLAEIMRVGLSWRSTAAFPEKNAPPRTPVSPNKTTSASSIDGAVTPTRGGSSPSAAFISSVNSRTGPPNLAMDGSFEDLNGEEGSQQWESDDDDTEGPSVLDDSGPTKKSKRRIVGSTIGAIGKVAKAGATAGAKVAKAGAKGSVKAGVAVTKAGVGVTKGGASMGKKVVVSSVKTSVKIGKGTVSAGVSAGKAIISSTSRSKNPPGRQPKSKAGQQAKWRRERDLHVAVNKTVKQIGPEQSNLFFLAGELAAPEQSYRTVSNVLARMSSIPTSSPFSGNFNNILSTQIVQASDQDTWFLSGGAMQIGVVPDPKQEVLKGALVCESLVARCLWESHWREEWCGVYRKSIVFYAPLTTKACLEFSFSDVQSIRMLDTQQRNPLPGFPILAIETAWQCHYLAFPSDEARDSFREKVEILIPKRSARAEVQITGASERELWKARFWQGFQNSVESESAICRGKWAEVQSGSKSICRTILNGRRMDFDLDEGFLREAGGLGKYVEDLLSTSLSFSLSSLERDPERLVKFLDAVSHLRLIPIIEIDREGVEACCLFVNLYHCLLQHALLLAVNGPLHRRTVGNFMRASCYEIGGDVFSLAEIQSCIIRGNMSRPVSPKPPYVDAPKKSNAYRFYALKFTDPRINFVLNTGDVSCPQDIPVLRPERIEDQLSTASVAFLESQLSVDVIRRCVLLPRVCEVYKNDFEDEASGCLYYCSRYLDSATVNALKRMLREETTLTIKYQSSADQYHTKLVLRKEKEDPPPPELTQSSSQSYPQPQQQQQSQPQQTQRSTPQAPPTTTQEQPAT</sequence>
<proteinExistence type="predicted"/>
<feature type="region of interest" description="Disordered" evidence="1">
    <location>
        <begin position="251"/>
        <end position="367"/>
    </location>
</feature>
<dbReference type="Proteomes" id="UP001153069">
    <property type="component" value="Unassembled WGS sequence"/>
</dbReference>
<evidence type="ECO:0000259" key="3">
    <source>
        <dbReference type="Pfam" id="PF08588"/>
    </source>
</evidence>
<evidence type="ECO:0000313" key="4">
    <source>
        <dbReference type="EMBL" id="CAB9508403.1"/>
    </source>
</evidence>
<feature type="region of interest" description="Disordered" evidence="1">
    <location>
        <begin position="915"/>
        <end position="936"/>
    </location>
</feature>
<reference evidence="4" key="1">
    <citation type="submission" date="2020-06" db="EMBL/GenBank/DDBJ databases">
        <authorList>
            <consortium name="Plant Systems Biology data submission"/>
        </authorList>
    </citation>
    <scope>NUCLEOTIDE SEQUENCE</scope>
    <source>
        <strain evidence="4">D6</strain>
    </source>
</reference>
<dbReference type="OrthoDB" id="71430at2759"/>
<dbReference type="InterPro" id="IPR006869">
    <property type="entry name" value="DUF547"/>
</dbReference>
<keyword evidence="5" id="KW-1185">Reference proteome</keyword>
<gene>
    <name evidence="4" type="ORF">SEMRO_346_G122600.1</name>
</gene>
<feature type="compositionally biased region" description="Polar residues" evidence="1">
    <location>
        <begin position="1024"/>
        <end position="1034"/>
    </location>
</feature>
<comment type="caution">
    <text evidence="4">The sequence shown here is derived from an EMBL/GenBank/DDBJ whole genome shotgun (WGS) entry which is preliminary data.</text>
</comment>
<dbReference type="Pfam" id="PF04784">
    <property type="entry name" value="DUF547"/>
    <property type="match status" value="1"/>
</dbReference>
<feature type="domain" description="Domain of unknown function at the cortex 1" evidence="3">
    <location>
        <begin position="376"/>
        <end position="603"/>
    </location>
</feature>
<evidence type="ECO:0000256" key="1">
    <source>
        <dbReference type="SAM" id="MobiDB-lite"/>
    </source>
</evidence>
<evidence type="ECO:0000259" key="2">
    <source>
        <dbReference type="Pfam" id="PF04784"/>
    </source>
</evidence>
<feature type="compositionally biased region" description="Basic and acidic residues" evidence="1">
    <location>
        <begin position="927"/>
        <end position="936"/>
    </location>
</feature>
<organism evidence="4 5">
    <name type="scientific">Seminavis robusta</name>
    <dbReference type="NCBI Taxonomy" id="568900"/>
    <lineage>
        <taxon>Eukaryota</taxon>
        <taxon>Sar</taxon>
        <taxon>Stramenopiles</taxon>
        <taxon>Ochrophyta</taxon>
        <taxon>Bacillariophyta</taxon>
        <taxon>Bacillariophyceae</taxon>
        <taxon>Bacillariophycidae</taxon>
        <taxon>Naviculales</taxon>
        <taxon>Naviculaceae</taxon>
        <taxon>Seminavis</taxon>
    </lineage>
</organism>